<comment type="similarity">
    <text evidence="1">Belongs to the DprA/Smf family.</text>
</comment>
<dbReference type="PANTHER" id="PTHR43022:SF1">
    <property type="entry name" value="PROTEIN SMF"/>
    <property type="match status" value="1"/>
</dbReference>
<dbReference type="NCBIfam" id="TIGR00732">
    <property type="entry name" value="dprA"/>
    <property type="match status" value="1"/>
</dbReference>
<dbReference type="GO" id="GO:0009294">
    <property type="term" value="P:DNA-mediated transformation"/>
    <property type="evidence" value="ECO:0007669"/>
    <property type="project" value="InterPro"/>
</dbReference>
<organism evidence="4 5">
    <name type="scientific">Clostridium polyendosporum</name>
    <dbReference type="NCBI Taxonomy" id="69208"/>
    <lineage>
        <taxon>Bacteria</taxon>
        <taxon>Bacillati</taxon>
        <taxon>Bacillota</taxon>
        <taxon>Clostridia</taxon>
        <taxon>Eubacteriales</taxon>
        <taxon>Clostridiaceae</taxon>
        <taxon>Clostridium</taxon>
    </lineage>
</organism>
<dbReference type="InterPro" id="IPR041614">
    <property type="entry name" value="DprA_WH"/>
</dbReference>
<evidence type="ECO:0000313" key="5">
    <source>
        <dbReference type="Proteomes" id="UP000679179"/>
    </source>
</evidence>
<dbReference type="SUPFAM" id="SSF102405">
    <property type="entry name" value="MCP/YpsA-like"/>
    <property type="match status" value="1"/>
</dbReference>
<name>A0A919RWY7_9CLOT</name>
<dbReference type="InterPro" id="IPR036388">
    <property type="entry name" value="WH-like_DNA-bd_sf"/>
</dbReference>
<dbReference type="Gene3D" id="1.10.10.10">
    <property type="entry name" value="Winged helix-like DNA-binding domain superfamily/Winged helix DNA-binding domain"/>
    <property type="match status" value="1"/>
</dbReference>
<protein>
    <submittedName>
        <fullName evidence="4">DNA processing protein DprA</fullName>
    </submittedName>
</protein>
<sequence>METYKVWFSMLNITDNLKHHLIKLYNNEENICINYNEVVKYCLYNGVKKNIIKPFDEKVLLEYFNKLKSNNINITTINDEDYPQSLRKIEMPPYALFYKGNIKQLNEGRNIAIVGSRHCTGYGLQATNLISNSLSKLGVNIISGGAYGVDTEAHKSAVSSNGFTCAVLGCGIDIVYPAYNKLLYKKITDTGCIISEFALGVKPLPYNFPRRNRIISGLCDAVIVIEAGEKSGSLITANYALDQGKDVIAVPGSIFSAQSKGTNKLIRDGAFVFTDIKELYELLKIKELNKKLTSNTLKSQILKLLKDKPVHIDEIIRNTNIDTSLIYELLFEMQFKNEIICLLGNYYVKIN</sequence>
<dbReference type="RefSeq" id="WP_212902573.1">
    <property type="nucleotide sequence ID" value="NZ_BOPZ01000003.1"/>
</dbReference>
<feature type="domain" description="DprA winged helix" evidence="3">
    <location>
        <begin position="296"/>
        <end position="339"/>
    </location>
</feature>
<dbReference type="PANTHER" id="PTHR43022">
    <property type="entry name" value="PROTEIN SMF"/>
    <property type="match status" value="1"/>
</dbReference>
<evidence type="ECO:0000259" key="2">
    <source>
        <dbReference type="Pfam" id="PF02481"/>
    </source>
</evidence>
<dbReference type="Gene3D" id="3.40.50.450">
    <property type="match status" value="1"/>
</dbReference>
<dbReference type="EMBL" id="BOPZ01000003">
    <property type="protein sequence ID" value="GIM27819.1"/>
    <property type="molecule type" value="Genomic_DNA"/>
</dbReference>
<feature type="domain" description="Smf/DprA SLOG" evidence="2">
    <location>
        <begin position="74"/>
        <end position="283"/>
    </location>
</feature>
<dbReference type="InterPro" id="IPR003488">
    <property type="entry name" value="DprA"/>
</dbReference>
<evidence type="ECO:0000256" key="1">
    <source>
        <dbReference type="ARBA" id="ARBA00006525"/>
    </source>
</evidence>
<dbReference type="Proteomes" id="UP000679179">
    <property type="component" value="Unassembled WGS sequence"/>
</dbReference>
<evidence type="ECO:0000259" key="3">
    <source>
        <dbReference type="Pfam" id="PF17782"/>
    </source>
</evidence>
<accession>A0A919RWY7</accession>
<proteinExistence type="inferred from homology"/>
<dbReference type="Pfam" id="PF02481">
    <property type="entry name" value="DNA_processg_A"/>
    <property type="match status" value="1"/>
</dbReference>
<comment type="caution">
    <text evidence="4">The sequence shown here is derived from an EMBL/GenBank/DDBJ whole genome shotgun (WGS) entry which is preliminary data.</text>
</comment>
<reference evidence="4" key="1">
    <citation type="submission" date="2021-03" db="EMBL/GenBank/DDBJ databases">
        <title>Taxonomic study of Clostridium polyendosporum from meadow-gley soil under rice.</title>
        <authorList>
            <person name="Kobayashi H."/>
            <person name="Tanizawa Y."/>
            <person name="Yagura M."/>
        </authorList>
    </citation>
    <scope>NUCLEOTIDE SEQUENCE</scope>
    <source>
        <strain evidence="4">JCM 30710</strain>
    </source>
</reference>
<dbReference type="InterPro" id="IPR057666">
    <property type="entry name" value="DrpA_SLOG"/>
</dbReference>
<gene>
    <name evidence="4" type="primary">smf</name>
    <name evidence="4" type="ORF">CPJCM30710_04850</name>
</gene>
<dbReference type="Pfam" id="PF17782">
    <property type="entry name" value="WHD_DprA"/>
    <property type="match status" value="1"/>
</dbReference>
<keyword evidence="5" id="KW-1185">Reference proteome</keyword>
<dbReference type="AlphaFoldDB" id="A0A919RWY7"/>
<evidence type="ECO:0000313" key="4">
    <source>
        <dbReference type="EMBL" id="GIM27819.1"/>
    </source>
</evidence>